<evidence type="ECO:0000313" key="4">
    <source>
        <dbReference type="Proteomes" id="UP001060504"/>
    </source>
</evidence>
<keyword evidence="2" id="KW-0732">Signal</keyword>
<keyword evidence="4" id="KW-1185">Reference proteome</keyword>
<feature type="signal peptide" evidence="2">
    <location>
        <begin position="1"/>
        <end position="29"/>
    </location>
</feature>
<evidence type="ECO:0000313" key="3">
    <source>
        <dbReference type="EMBL" id="GJF10517.1"/>
    </source>
</evidence>
<feature type="region of interest" description="Disordered" evidence="1">
    <location>
        <begin position="30"/>
        <end position="83"/>
    </location>
</feature>
<dbReference type="Proteomes" id="UP001060504">
    <property type="component" value="Unassembled WGS sequence"/>
</dbReference>
<dbReference type="EMBL" id="BPRH01003739">
    <property type="protein sequence ID" value="GJF10517.1"/>
    <property type="molecule type" value="Genomic_DNA"/>
</dbReference>
<evidence type="ECO:0000256" key="2">
    <source>
        <dbReference type="SAM" id="SignalP"/>
    </source>
</evidence>
<evidence type="ECO:0000256" key="1">
    <source>
        <dbReference type="SAM" id="MobiDB-lite"/>
    </source>
</evidence>
<gene>
    <name evidence="3" type="ORF">NGTWS1702_35710</name>
</gene>
<organism evidence="3 4">
    <name type="scientific">Mycolicibacterium cyprinidarum</name>
    <dbReference type="NCBI Taxonomy" id="2860311"/>
    <lineage>
        <taxon>Bacteria</taxon>
        <taxon>Bacillati</taxon>
        <taxon>Actinomycetota</taxon>
        <taxon>Actinomycetes</taxon>
        <taxon>Mycobacteriales</taxon>
        <taxon>Mycobacteriaceae</taxon>
        <taxon>Mycolicibacterium</taxon>
    </lineage>
</organism>
<protein>
    <submittedName>
        <fullName evidence="3">Uncharacterized protein</fullName>
    </submittedName>
</protein>
<sequence>MMRPTQRLHAGIGTMLVATVIGGAGMALAQATPTPAPTSPARTDDHLGRASPALPVPVAVRDQTRHPPVVHLPRTATPHPHFS</sequence>
<proteinExistence type="predicted"/>
<feature type="chain" id="PRO_5047439384" evidence="2">
    <location>
        <begin position="30"/>
        <end position="83"/>
    </location>
</feature>
<comment type="caution">
    <text evidence="3">The sequence shown here is derived from an EMBL/GenBank/DDBJ whole genome shotgun (WGS) entry which is preliminary data.</text>
</comment>
<accession>A0ABQ4V559</accession>
<reference evidence="3 4" key="1">
    <citation type="submission" date="2021-08" db="EMBL/GenBank/DDBJ databases">
        <title>Draft genome sequence of Mycolicibacterium sp. NGTWS1702 strain.</title>
        <authorList>
            <person name="Matsumoto M."/>
            <person name="Tang B.C.C."/>
            <person name="Machida Y."/>
            <person name="Matoyama H."/>
            <person name="Kishihara T."/>
            <person name="Sato S."/>
            <person name="Kondo I."/>
            <person name="Sano M."/>
            <person name="Kato G."/>
        </authorList>
    </citation>
    <scope>NUCLEOTIDE SEQUENCE [LARGE SCALE GENOMIC DNA]</scope>
    <source>
        <strain evidence="3 4">NGTWSNA01</strain>
    </source>
</reference>
<name>A0ABQ4V559_9MYCO</name>